<dbReference type="HAMAP" id="MF_01116">
    <property type="entry name" value="TSR3"/>
    <property type="match status" value="1"/>
</dbReference>
<keyword evidence="2" id="KW-0690">Ribosome biogenesis</keyword>
<dbReference type="NCBIfam" id="NF002621">
    <property type="entry name" value="PRK02287.1"/>
    <property type="match status" value="1"/>
</dbReference>
<protein>
    <recommendedName>
        <fullName evidence="10">16S/18S rRNA aminocarboxypropyltransferase Tsr3 C-terminal domain-containing protein</fullName>
    </recommendedName>
</protein>
<evidence type="ECO:0000256" key="6">
    <source>
        <dbReference type="SAM" id="Phobius"/>
    </source>
</evidence>
<dbReference type="InterPro" id="IPR007177">
    <property type="entry name" value="Tsr3_C"/>
</dbReference>
<name>A0A382CVF9_9ZZZZ</name>
<evidence type="ECO:0000259" key="8">
    <source>
        <dbReference type="Pfam" id="PF04068"/>
    </source>
</evidence>
<evidence type="ECO:0000256" key="3">
    <source>
        <dbReference type="ARBA" id="ARBA00022552"/>
    </source>
</evidence>
<dbReference type="Pfam" id="PF04034">
    <property type="entry name" value="Ribo_biogen_C"/>
    <property type="match status" value="1"/>
</dbReference>
<feature type="domain" description="RNase L inhibitor RLI-like possible metal-binding" evidence="8">
    <location>
        <begin position="70"/>
        <end position="97"/>
    </location>
</feature>
<keyword evidence="6" id="KW-1133">Transmembrane helix</keyword>
<proteinExistence type="inferred from homology"/>
<organism evidence="9">
    <name type="scientific">marine metagenome</name>
    <dbReference type="NCBI Taxonomy" id="408172"/>
    <lineage>
        <taxon>unclassified sequences</taxon>
        <taxon>metagenomes</taxon>
        <taxon>ecological metagenomes</taxon>
    </lineage>
</organism>
<keyword evidence="5" id="KW-0949">S-adenosyl-L-methionine</keyword>
<dbReference type="PANTHER" id="PTHR20426">
    <property type="entry name" value="RIBOSOME BIOGENESIS PROTEIN TSR3 HOMOLOG"/>
    <property type="match status" value="1"/>
</dbReference>
<evidence type="ECO:0000256" key="4">
    <source>
        <dbReference type="ARBA" id="ARBA00022679"/>
    </source>
</evidence>
<dbReference type="InterPro" id="IPR022968">
    <property type="entry name" value="Tsr3-like"/>
</dbReference>
<dbReference type="InterPro" id="IPR007209">
    <property type="entry name" value="RNaseL-inhib-like_metal-bd_dom"/>
</dbReference>
<accession>A0A382CVF9</accession>
<dbReference type="EMBL" id="UINC01036328">
    <property type="protein sequence ID" value="SVB30128.1"/>
    <property type="molecule type" value="Genomic_DNA"/>
</dbReference>
<dbReference type="AlphaFoldDB" id="A0A382CVF9"/>
<evidence type="ECO:0000313" key="9">
    <source>
        <dbReference type="EMBL" id="SVB30128.1"/>
    </source>
</evidence>
<keyword evidence="6" id="KW-0812">Transmembrane</keyword>
<keyword evidence="6" id="KW-0472">Membrane</keyword>
<evidence type="ECO:0008006" key="10">
    <source>
        <dbReference type="Google" id="ProtNLM"/>
    </source>
</evidence>
<feature type="domain" description="16S/18S rRNA aminocarboxypropyltransferase Tsr3 C-terminal" evidence="7">
    <location>
        <begin position="103"/>
        <end position="225"/>
    </location>
</feature>
<dbReference type="PANTHER" id="PTHR20426:SF0">
    <property type="entry name" value="18S RRNA AMINOCARBOXYPROPYLTRANSFERASE"/>
    <property type="match status" value="1"/>
</dbReference>
<evidence type="ECO:0000256" key="2">
    <source>
        <dbReference type="ARBA" id="ARBA00022517"/>
    </source>
</evidence>
<dbReference type="Pfam" id="PF04068">
    <property type="entry name" value="Fer4_RLI"/>
    <property type="match status" value="1"/>
</dbReference>
<dbReference type="GO" id="GO:0006364">
    <property type="term" value="P:rRNA processing"/>
    <property type="evidence" value="ECO:0007669"/>
    <property type="project" value="UniProtKB-KW"/>
</dbReference>
<gene>
    <name evidence="9" type="ORF">METZ01_LOCUS182982</name>
</gene>
<dbReference type="GO" id="GO:0106388">
    <property type="term" value="F:rRNA small subunit aminocarboxypropyltransferase activity"/>
    <property type="evidence" value="ECO:0007669"/>
    <property type="project" value="InterPro"/>
</dbReference>
<feature type="transmembrane region" description="Helical" evidence="6">
    <location>
        <begin position="56"/>
        <end position="73"/>
    </location>
</feature>
<evidence type="ECO:0000259" key="7">
    <source>
        <dbReference type="Pfam" id="PF04034"/>
    </source>
</evidence>
<feature type="transmembrane region" description="Helical" evidence="6">
    <location>
        <begin position="171"/>
        <end position="189"/>
    </location>
</feature>
<keyword evidence="3" id="KW-0698">rRNA processing</keyword>
<sequence length="237" mass="27045">MSCLNLGIKFCLVWERSLAWYDSGFGCLRSQVRILPFPLIFFKVLPNYHIYYQRKILTGLYQIFIMLINVVMLKQDDPRKCSAAKLVKFGLAKHVKKTSSRTLVLNPFSKKTLLKSDKKLVSSITAIDCSWNLTNTTFSKPFSGISRKLPPLLAGNPVNYSKLNKLTTVEALAAAVYILGYFDMAMILLDKFKWGHTFYTLNKNLLEDYSKAISESDIIEICKEYGLSHSYLDIHSS</sequence>
<evidence type="ECO:0000256" key="1">
    <source>
        <dbReference type="ARBA" id="ARBA00022490"/>
    </source>
</evidence>
<reference evidence="9" key="1">
    <citation type="submission" date="2018-05" db="EMBL/GenBank/DDBJ databases">
        <authorList>
            <person name="Lanie J.A."/>
            <person name="Ng W.-L."/>
            <person name="Kazmierczak K.M."/>
            <person name="Andrzejewski T.M."/>
            <person name="Davidsen T.M."/>
            <person name="Wayne K.J."/>
            <person name="Tettelin H."/>
            <person name="Glass J.I."/>
            <person name="Rusch D."/>
            <person name="Podicherti R."/>
            <person name="Tsui H.-C.T."/>
            <person name="Winkler M.E."/>
        </authorList>
    </citation>
    <scope>NUCLEOTIDE SEQUENCE</scope>
</reference>
<keyword evidence="4" id="KW-0808">Transferase</keyword>
<evidence type="ECO:0000256" key="5">
    <source>
        <dbReference type="ARBA" id="ARBA00022691"/>
    </source>
</evidence>
<keyword evidence="1" id="KW-0963">Cytoplasm</keyword>